<gene>
    <name evidence="1" type="ORF">AB5J52_37295</name>
</gene>
<dbReference type="RefSeq" id="WP_369226402.1">
    <property type="nucleotide sequence ID" value="NZ_CP163441.1"/>
</dbReference>
<accession>A0AB39R1C0</accession>
<evidence type="ECO:0008006" key="2">
    <source>
        <dbReference type="Google" id="ProtNLM"/>
    </source>
</evidence>
<proteinExistence type="predicted"/>
<dbReference type="AlphaFoldDB" id="A0AB39R1C0"/>
<dbReference type="EMBL" id="CP163441">
    <property type="protein sequence ID" value="XDQ47480.1"/>
    <property type="molecule type" value="Genomic_DNA"/>
</dbReference>
<name>A0AB39R1C0_9ACTN</name>
<reference evidence="1" key="1">
    <citation type="submission" date="2024-07" db="EMBL/GenBank/DDBJ databases">
        <authorList>
            <person name="Yu S.T."/>
        </authorList>
    </citation>
    <scope>NUCLEOTIDE SEQUENCE</scope>
    <source>
        <strain evidence="1">R39</strain>
    </source>
</reference>
<organism evidence="1">
    <name type="scientific">Streptomyces sp. R39</name>
    <dbReference type="NCBI Taxonomy" id="3238631"/>
    <lineage>
        <taxon>Bacteria</taxon>
        <taxon>Bacillati</taxon>
        <taxon>Actinomycetota</taxon>
        <taxon>Actinomycetes</taxon>
        <taxon>Kitasatosporales</taxon>
        <taxon>Streptomycetaceae</taxon>
        <taxon>Streptomyces</taxon>
    </lineage>
</organism>
<evidence type="ECO:0000313" key="1">
    <source>
        <dbReference type="EMBL" id="XDQ47480.1"/>
    </source>
</evidence>
<protein>
    <recommendedName>
        <fullName evidence="2">SMI1/KNR4 family protein</fullName>
    </recommendedName>
</protein>
<sequence>MRTANPTTIVELWRSGRAPAWDGLYRADGSARGAQVDGDELSWFELGEPLDLDALLAASPDHVTEVGMPPDRVVALRDGSGYVGCGEGALGADGFFARFDEDHDVVWLVFLSDSNPFERVSVDGSLATFTNNLGNTLTVDLDDPDFAP</sequence>